<accession>A0AAV6H8H4</accession>
<sequence length="110" mass="12849">MWFCWFLACCLAARQDEHSSGRAIKKRVKKYRLEELNRELEALGVNVDGHGQDMDENKNKNKKTKKELQKLLINELKRIEDGRTGLDKRARERAEGLTAHGDPRRRLKCS</sequence>
<protein>
    <submittedName>
        <fullName evidence="2">Uncharacterized protein</fullName>
    </submittedName>
</protein>
<evidence type="ECO:0000313" key="3">
    <source>
        <dbReference type="Proteomes" id="UP000823561"/>
    </source>
</evidence>
<evidence type="ECO:0000313" key="2">
    <source>
        <dbReference type="EMBL" id="KAG5283450.1"/>
    </source>
</evidence>
<comment type="caution">
    <text evidence="2">The sequence shown here is derived from an EMBL/GenBank/DDBJ whole genome shotgun (WGS) entry which is preliminary data.</text>
</comment>
<dbReference type="Proteomes" id="UP000823561">
    <property type="component" value="Chromosome 3"/>
</dbReference>
<proteinExistence type="predicted"/>
<feature type="compositionally biased region" description="Basic and acidic residues" evidence="1">
    <location>
        <begin position="50"/>
        <end position="59"/>
    </location>
</feature>
<feature type="region of interest" description="Disordered" evidence="1">
    <location>
        <begin position="47"/>
        <end position="66"/>
    </location>
</feature>
<evidence type="ECO:0000256" key="1">
    <source>
        <dbReference type="SAM" id="MobiDB-lite"/>
    </source>
</evidence>
<keyword evidence="3" id="KW-1185">Reference proteome</keyword>
<reference evidence="2" key="1">
    <citation type="submission" date="2020-10" db="EMBL/GenBank/DDBJ databases">
        <title>Chromosome-scale genome assembly of the Allis shad, Alosa alosa.</title>
        <authorList>
            <person name="Margot Z."/>
            <person name="Christophe K."/>
            <person name="Cabau C."/>
            <person name="Louis A."/>
            <person name="Berthelot C."/>
            <person name="Parey E."/>
            <person name="Roest Crollius H."/>
            <person name="Montfort J."/>
            <person name="Robinson-Rechavi M."/>
            <person name="Bucao C."/>
            <person name="Bouchez O."/>
            <person name="Gislard M."/>
            <person name="Lluch J."/>
            <person name="Milhes M."/>
            <person name="Lampietro C."/>
            <person name="Lopez Roques C."/>
            <person name="Donnadieu C."/>
            <person name="Braasch I."/>
            <person name="Desvignes T."/>
            <person name="Postlethwait J."/>
            <person name="Bobe J."/>
            <person name="Guiguen Y."/>
        </authorList>
    </citation>
    <scope>NUCLEOTIDE SEQUENCE</scope>
    <source>
        <strain evidence="2">M-15738</strain>
        <tissue evidence="2">Blood</tissue>
    </source>
</reference>
<gene>
    <name evidence="2" type="ORF">AALO_G00042220</name>
</gene>
<dbReference type="AlphaFoldDB" id="A0AAV6H8H4"/>
<dbReference type="EMBL" id="JADWDJ010000003">
    <property type="protein sequence ID" value="KAG5283450.1"/>
    <property type="molecule type" value="Genomic_DNA"/>
</dbReference>
<feature type="compositionally biased region" description="Basic and acidic residues" evidence="1">
    <location>
        <begin position="84"/>
        <end position="95"/>
    </location>
</feature>
<organism evidence="2 3">
    <name type="scientific">Alosa alosa</name>
    <name type="common">allis shad</name>
    <dbReference type="NCBI Taxonomy" id="278164"/>
    <lineage>
        <taxon>Eukaryota</taxon>
        <taxon>Metazoa</taxon>
        <taxon>Chordata</taxon>
        <taxon>Craniata</taxon>
        <taxon>Vertebrata</taxon>
        <taxon>Euteleostomi</taxon>
        <taxon>Actinopterygii</taxon>
        <taxon>Neopterygii</taxon>
        <taxon>Teleostei</taxon>
        <taxon>Clupei</taxon>
        <taxon>Clupeiformes</taxon>
        <taxon>Clupeoidei</taxon>
        <taxon>Clupeidae</taxon>
        <taxon>Alosa</taxon>
    </lineage>
</organism>
<name>A0AAV6H8H4_9TELE</name>
<feature type="region of interest" description="Disordered" evidence="1">
    <location>
        <begin position="84"/>
        <end position="110"/>
    </location>
</feature>